<feature type="region of interest" description="Disordered" evidence="11">
    <location>
        <begin position="75"/>
        <end position="125"/>
    </location>
</feature>
<evidence type="ECO:0000313" key="15">
    <source>
        <dbReference type="Proteomes" id="UP001177023"/>
    </source>
</evidence>
<keyword evidence="7" id="KW-0238">DNA-binding</keyword>
<dbReference type="SMART" id="SM00430">
    <property type="entry name" value="HOLI"/>
    <property type="match status" value="1"/>
</dbReference>
<dbReference type="Proteomes" id="UP001177023">
    <property type="component" value="Unassembled WGS sequence"/>
</dbReference>
<evidence type="ECO:0000313" key="14">
    <source>
        <dbReference type="EMBL" id="CAJ0562470.1"/>
    </source>
</evidence>
<comment type="subcellular location">
    <subcellularLocation>
        <location evidence="1">Nucleus</location>
    </subcellularLocation>
</comment>
<dbReference type="SUPFAM" id="SSF48508">
    <property type="entry name" value="Nuclear receptor ligand-binding domain"/>
    <property type="match status" value="1"/>
</dbReference>
<dbReference type="InterPro" id="IPR001628">
    <property type="entry name" value="Znf_hrmn_rcpt"/>
</dbReference>
<organism evidence="14 15">
    <name type="scientific">Mesorhabditis spiculigera</name>
    <dbReference type="NCBI Taxonomy" id="96644"/>
    <lineage>
        <taxon>Eukaryota</taxon>
        <taxon>Metazoa</taxon>
        <taxon>Ecdysozoa</taxon>
        <taxon>Nematoda</taxon>
        <taxon>Chromadorea</taxon>
        <taxon>Rhabditida</taxon>
        <taxon>Rhabditina</taxon>
        <taxon>Rhabditomorpha</taxon>
        <taxon>Rhabditoidea</taxon>
        <taxon>Rhabditidae</taxon>
        <taxon>Mesorhabditinae</taxon>
        <taxon>Mesorhabditis</taxon>
    </lineage>
</organism>
<evidence type="ECO:0000256" key="3">
    <source>
        <dbReference type="ARBA" id="ARBA00022723"/>
    </source>
</evidence>
<keyword evidence="5" id="KW-0862">Zinc</keyword>
<dbReference type="AlphaFoldDB" id="A0AA36FQG6"/>
<reference evidence="14" key="1">
    <citation type="submission" date="2023-06" db="EMBL/GenBank/DDBJ databases">
        <authorList>
            <person name="Delattre M."/>
        </authorList>
    </citation>
    <scope>NUCLEOTIDE SEQUENCE</scope>
    <source>
        <strain evidence="14">AF72</strain>
    </source>
</reference>
<dbReference type="Pfam" id="PF00105">
    <property type="entry name" value="zf-C4"/>
    <property type="match status" value="1"/>
</dbReference>
<dbReference type="InterPro" id="IPR035500">
    <property type="entry name" value="NHR-like_dom_sf"/>
</dbReference>
<evidence type="ECO:0000256" key="9">
    <source>
        <dbReference type="ARBA" id="ARBA00023170"/>
    </source>
</evidence>
<feature type="domain" description="Nuclear receptor" evidence="12">
    <location>
        <begin position="4"/>
        <end position="79"/>
    </location>
</feature>
<dbReference type="GO" id="GO:0008270">
    <property type="term" value="F:zinc ion binding"/>
    <property type="evidence" value="ECO:0007669"/>
    <property type="project" value="UniProtKB-KW"/>
</dbReference>
<dbReference type="InterPro" id="IPR013088">
    <property type="entry name" value="Znf_NHR/GATA"/>
</dbReference>
<dbReference type="GO" id="GO:0000978">
    <property type="term" value="F:RNA polymerase II cis-regulatory region sequence-specific DNA binding"/>
    <property type="evidence" value="ECO:0007669"/>
    <property type="project" value="InterPro"/>
</dbReference>
<evidence type="ECO:0000259" key="12">
    <source>
        <dbReference type="PROSITE" id="PS51030"/>
    </source>
</evidence>
<dbReference type="GO" id="GO:0005634">
    <property type="term" value="C:nucleus"/>
    <property type="evidence" value="ECO:0007669"/>
    <property type="project" value="UniProtKB-SubCell"/>
</dbReference>
<evidence type="ECO:0000256" key="6">
    <source>
        <dbReference type="ARBA" id="ARBA00023015"/>
    </source>
</evidence>
<comment type="similarity">
    <text evidence="2">Belongs to the nuclear hormone receptor family.</text>
</comment>
<dbReference type="Gene3D" id="1.10.565.10">
    <property type="entry name" value="Retinoid X Receptor"/>
    <property type="match status" value="1"/>
</dbReference>
<evidence type="ECO:0000256" key="10">
    <source>
        <dbReference type="ARBA" id="ARBA00023242"/>
    </source>
</evidence>
<dbReference type="InterPro" id="IPR049636">
    <property type="entry name" value="HNF4-like_DBD"/>
</dbReference>
<evidence type="ECO:0000256" key="5">
    <source>
        <dbReference type="ARBA" id="ARBA00022833"/>
    </source>
</evidence>
<dbReference type="InterPro" id="IPR051152">
    <property type="entry name" value="C.elegans_Orphan_NR"/>
</dbReference>
<dbReference type="Gene3D" id="3.30.50.10">
    <property type="entry name" value="Erythroid Transcription Factor GATA-1, subunit A"/>
    <property type="match status" value="1"/>
</dbReference>
<keyword evidence="4" id="KW-0863">Zinc-finger</keyword>
<gene>
    <name evidence="14" type="ORF">MSPICULIGERA_LOCUS2134</name>
</gene>
<evidence type="ECO:0000256" key="11">
    <source>
        <dbReference type="SAM" id="MobiDB-lite"/>
    </source>
</evidence>
<sequence length="412" mass="47356">MRANLSCEICQLEAGGLHFGVASCRACAAFFRRSVVLKLAYKCQKEHNCDVTKKQRFSCRCCRFQKCLDRGMRPSMVQPNASDKNDTSHSSSLLSEVSTPPSTTSGRFEASPSSSGIPDMTQVVSGVTPPERSLILEKQKALRIKVDTLFETHNTLSSFILPIKLSLIQQGLVALNDHLQKWPLCTPEHVKQGEPFTLLEVSMNIDQEIENIAVFCMSLDDFAHLDKDQKWALFKRFWNNFVALERYKAAARCLGKPPLGLWLNYNGCYYDFHKNADWTRDSPEVKKFVEFITPSCLKEMHLLGNQLQRMEPTDFELVFCMLQTMWSVKRDTIISETTAAMADSVKRRLAQEVHDYYTVQMKRTNYAARLMQMMSIVASLDEIEQQRREDRTVCRTFELCKEDLFYSEFADY</sequence>
<dbReference type="Pfam" id="PF00104">
    <property type="entry name" value="Hormone_recep"/>
    <property type="match status" value="1"/>
</dbReference>
<keyword evidence="8" id="KW-0804">Transcription</keyword>
<dbReference type="PANTHER" id="PTHR45680:SF23">
    <property type="entry name" value="NUCLEAR HORMONE RECEPTOR FAMILY"/>
    <property type="match status" value="1"/>
</dbReference>
<dbReference type="EMBL" id="CATQJA010000649">
    <property type="protein sequence ID" value="CAJ0562470.1"/>
    <property type="molecule type" value="Genomic_DNA"/>
</dbReference>
<feature type="compositionally biased region" description="Low complexity" evidence="11">
    <location>
        <begin position="88"/>
        <end position="105"/>
    </location>
</feature>
<accession>A0AA36FQG6</accession>
<dbReference type="PANTHER" id="PTHR45680">
    <property type="entry name" value="NUCLEAR HORMONE RECEPTOR FAMILY"/>
    <property type="match status" value="1"/>
</dbReference>
<evidence type="ECO:0000259" key="13">
    <source>
        <dbReference type="PROSITE" id="PS51843"/>
    </source>
</evidence>
<evidence type="ECO:0000256" key="1">
    <source>
        <dbReference type="ARBA" id="ARBA00004123"/>
    </source>
</evidence>
<keyword evidence="3" id="KW-0479">Metal-binding</keyword>
<keyword evidence="10" id="KW-0539">Nucleus</keyword>
<keyword evidence="6" id="KW-0805">Transcription regulation</keyword>
<dbReference type="SUPFAM" id="SSF57716">
    <property type="entry name" value="Glucocorticoid receptor-like (DNA-binding domain)"/>
    <property type="match status" value="1"/>
</dbReference>
<protein>
    <submittedName>
        <fullName evidence="14">Uncharacterized protein</fullName>
    </submittedName>
</protein>
<dbReference type="PROSITE" id="PS51843">
    <property type="entry name" value="NR_LBD"/>
    <property type="match status" value="1"/>
</dbReference>
<keyword evidence="15" id="KW-1185">Reference proteome</keyword>
<feature type="domain" description="NR LBD" evidence="13">
    <location>
        <begin position="163"/>
        <end position="412"/>
    </location>
</feature>
<proteinExistence type="inferred from homology"/>
<evidence type="ECO:0000256" key="4">
    <source>
        <dbReference type="ARBA" id="ARBA00022771"/>
    </source>
</evidence>
<dbReference type="PROSITE" id="PS51257">
    <property type="entry name" value="PROKAR_LIPOPROTEIN"/>
    <property type="match status" value="1"/>
</dbReference>
<comment type="caution">
    <text evidence="14">The sequence shown here is derived from an EMBL/GenBank/DDBJ whole genome shotgun (WGS) entry which is preliminary data.</text>
</comment>
<dbReference type="InterPro" id="IPR000536">
    <property type="entry name" value="Nucl_hrmn_rcpt_lig-bd"/>
</dbReference>
<dbReference type="GO" id="GO:0003700">
    <property type="term" value="F:DNA-binding transcription factor activity"/>
    <property type="evidence" value="ECO:0007669"/>
    <property type="project" value="InterPro"/>
</dbReference>
<name>A0AA36FQG6_9BILA</name>
<evidence type="ECO:0000256" key="2">
    <source>
        <dbReference type="ARBA" id="ARBA00005993"/>
    </source>
</evidence>
<feature type="non-terminal residue" evidence="14">
    <location>
        <position position="412"/>
    </location>
</feature>
<dbReference type="PROSITE" id="PS51030">
    <property type="entry name" value="NUCLEAR_REC_DBD_2"/>
    <property type="match status" value="1"/>
</dbReference>
<dbReference type="PRINTS" id="PR00047">
    <property type="entry name" value="STROIDFINGER"/>
</dbReference>
<keyword evidence="9" id="KW-0675">Receptor</keyword>
<evidence type="ECO:0000256" key="8">
    <source>
        <dbReference type="ARBA" id="ARBA00023163"/>
    </source>
</evidence>
<dbReference type="CDD" id="cd06960">
    <property type="entry name" value="NR_DBD_HNF4A"/>
    <property type="match status" value="1"/>
</dbReference>
<evidence type="ECO:0000256" key="7">
    <source>
        <dbReference type="ARBA" id="ARBA00023125"/>
    </source>
</evidence>
<dbReference type="SMART" id="SM00399">
    <property type="entry name" value="ZnF_C4"/>
    <property type="match status" value="1"/>
</dbReference>